<name>A0A3R9NUG3_9BACT</name>
<reference evidence="4 5" key="1">
    <citation type="submission" date="2018-12" db="EMBL/GenBank/DDBJ databases">
        <title>Sequencing of bacterial isolates from soil warming experiment in Harvard Forest, Massachusetts, USA.</title>
        <authorList>
            <person name="Deangelis K."/>
        </authorList>
    </citation>
    <scope>NUCLEOTIDE SEQUENCE [LARGE SCALE GENOMIC DNA]</scope>
    <source>
        <strain evidence="4 5">EB153</strain>
    </source>
</reference>
<feature type="transmembrane region" description="Helical" evidence="2">
    <location>
        <begin position="24"/>
        <end position="43"/>
    </location>
</feature>
<feature type="transmembrane region" description="Helical" evidence="2">
    <location>
        <begin position="138"/>
        <end position="157"/>
    </location>
</feature>
<dbReference type="Gene3D" id="3.60.40.10">
    <property type="entry name" value="PPM-type phosphatase domain"/>
    <property type="match status" value="1"/>
</dbReference>
<evidence type="ECO:0000256" key="2">
    <source>
        <dbReference type="SAM" id="Phobius"/>
    </source>
</evidence>
<feature type="transmembrane region" description="Helical" evidence="2">
    <location>
        <begin position="50"/>
        <end position="67"/>
    </location>
</feature>
<dbReference type="EMBL" id="RSDW01000001">
    <property type="protein sequence ID" value="RSL14852.1"/>
    <property type="molecule type" value="Genomic_DNA"/>
</dbReference>
<keyword evidence="2" id="KW-0472">Membrane</keyword>
<dbReference type="InterPro" id="IPR001932">
    <property type="entry name" value="PPM-type_phosphatase-like_dom"/>
</dbReference>
<proteinExistence type="predicted"/>
<accession>A0A3R9NUG3</accession>
<dbReference type="Proteomes" id="UP000269669">
    <property type="component" value="Unassembled WGS sequence"/>
</dbReference>
<dbReference type="OrthoDB" id="9763484at2"/>
<gene>
    <name evidence="4" type="ORF">EDE15_0320</name>
</gene>
<feature type="transmembrane region" description="Helical" evidence="2">
    <location>
        <begin position="87"/>
        <end position="106"/>
    </location>
</feature>
<dbReference type="PANTHER" id="PTHR43156">
    <property type="entry name" value="STAGE II SPORULATION PROTEIN E-RELATED"/>
    <property type="match status" value="1"/>
</dbReference>
<evidence type="ECO:0000256" key="1">
    <source>
        <dbReference type="ARBA" id="ARBA00022801"/>
    </source>
</evidence>
<sequence length="464" mass="50585">MQGIDRELTASQVLRVFHHDELRLFLGAAFVTVGLVAGAFCVLRRKFDALLVWLALFAILYGGRLWMQSGLLSLLVPDSIFFRNLKFSIDYVVPIPALFFFEAAGFLNKGARVIGYVLCVVFLCLVAATFVFGPSLKFLIINNVIIIAGLIALIVQSKRGENISRDFVVIRRGLLVFVGFALYDNIIGLFRGGSKTESLGFAVFLATLGYVAARRTIQRDQQLVEIQKELDVARRIQMSILPGEFPNNANFRVAARYVPMTSVAGDFYDFLISDERQTGLLIADVSGHGVPAALIASMVKIAATSQRVNTANPSKLLAAMNATLCGITQNQFVTAAYVHLDAEAQELRYSAAAHPPMLLLRGGEVMPVVENGLMLAAFDFAEYSTVVLPLMAGDRLLLYTDGIVEAEDGKQEEFGQERLCALLRDSAGLGHTEAADLVLSSVQRWAAAQNDDLTLLVCDYAGAG</sequence>
<evidence type="ECO:0000313" key="4">
    <source>
        <dbReference type="EMBL" id="RSL14852.1"/>
    </source>
</evidence>
<feature type="transmembrane region" description="Helical" evidence="2">
    <location>
        <begin position="113"/>
        <end position="132"/>
    </location>
</feature>
<keyword evidence="1" id="KW-0378">Hydrolase</keyword>
<dbReference type="InterPro" id="IPR052016">
    <property type="entry name" value="Bact_Sigma-Reg"/>
</dbReference>
<protein>
    <submittedName>
        <fullName evidence="4">Sigma-B regulation protein RsbU (Phosphoserine phosphatase)</fullName>
    </submittedName>
</protein>
<comment type="caution">
    <text evidence="4">The sequence shown here is derived from an EMBL/GenBank/DDBJ whole genome shotgun (WGS) entry which is preliminary data.</text>
</comment>
<dbReference type="GO" id="GO:0016791">
    <property type="term" value="F:phosphatase activity"/>
    <property type="evidence" value="ECO:0007669"/>
    <property type="project" value="TreeGrafter"/>
</dbReference>
<dbReference type="AlphaFoldDB" id="A0A3R9NUG3"/>
<keyword evidence="2" id="KW-1133">Transmembrane helix</keyword>
<dbReference type="Pfam" id="PF07228">
    <property type="entry name" value="SpoIIE"/>
    <property type="match status" value="1"/>
</dbReference>
<dbReference type="PANTHER" id="PTHR43156:SF2">
    <property type="entry name" value="STAGE II SPORULATION PROTEIN E"/>
    <property type="match status" value="1"/>
</dbReference>
<dbReference type="SMART" id="SM00331">
    <property type="entry name" value="PP2C_SIG"/>
    <property type="match status" value="1"/>
</dbReference>
<keyword evidence="5" id="KW-1185">Reference proteome</keyword>
<keyword evidence="2" id="KW-0812">Transmembrane</keyword>
<evidence type="ECO:0000259" key="3">
    <source>
        <dbReference type="SMART" id="SM00331"/>
    </source>
</evidence>
<dbReference type="RefSeq" id="WP_125483667.1">
    <property type="nucleotide sequence ID" value="NZ_RSDW01000001.1"/>
</dbReference>
<organism evidence="4 5">
    <name type="scientific">Edaphobacter aggregans</name>
    <dbReference type="NCBI Taxonomy" id="570835"/>
    <lineage>
        <taxon>Bacteria</taxon>
        <taxon>Pseudomonadati</taxon>
        <taxon>Acidobacteriota</taxon>
        <taxon>Terriglobia</taxon>
        <taxon>Terriglobales</taxon>
        <taxon>Acidobacteriaceae</taxon>
        <taxon>Edaphobacter</taxon>
    </lineage>
</organism>
<feature type="transmembrane region" description="Helical" evidence="2">
    <location>
        <begin position="169"/>
        <end position="190"/>
    </location>
</feature>
<dbReference type="SUPFAM" id="SSF81606">
    <property type="entry name" value="PP2C-like"/>
    <property type="match status" value="1"/>
</dbReference>
<dbReference type="InterPro" id="IPR036457">
    <property type="entry name" value="PPM-type-like_dom_sf"/>
</dbReference>
<feature type="domain" description="PPM-type phosphatase" evidence="3">
    <location>
        <begin position="248"/>
        <end position="460"/>
    </location>
</feature>
<evidence type="ECO:0000313" key="5">
    <source>
        <dbReference type="Proteomes" id="UP000269669"/>
    </source>
</evidence>